<gene>
    <name evidence="2" type="ORF">Asera_56190</name>
</gene>
<dbReference type="InterPro" id="IPR053844">
    <property type="entry name" value="AH_C"/>
</dbReference>
<evidence type="ECO:0000259" key="1">
    <source>
        <dbReference type="Pfam" id="PF21986"/>
    </source>
</evidence>
<dbReference type="OrthoDB" id="182039at2"/>
<evidence type="ECO:0000313" key="2">
    <source>
        <dbReference type="EMBL" id="BCJ31511.1"/>
    </source>
</evidence>
<dbReference type="Gene3D" id="3.10.490.10">
    <property type="entry name" value="Gamma-glutamyl cyclotransferase-like"/>
    <property type="match status" value="1"/>
</dbReference>
<keyword evidence="3" id="KW-1185">Reference proteome</keyword>
<dbReference type="EMBL" id="AP023354">
    <property type="protein sequence ID" value="BCJ31511.1"/>
    <property type="molecule type" value="Genomic_DNA"/>
</dbReference>
<protein>
    <submittedName>
        <fullName evidence="2">Gamma-glutamylcyclotransferase</fullName>
    </submittedName>
</protein>
<dbReference type="Pfam" id="PF21986">
    <property type="entry name" value="AH_C"/>
    <property type="match status" value="1"/>
</dbReference>
<dbReference type="KEGG" id="aser:Asera_56190"/>
<feature type="domain" description="Allophanate hydrolase C-terminal" evidence="1">
    <location>
        <begin position="4"/>
        <end position="122"/>
    </location>
</feature>
<organism evidence="2 3">
    <name type="scientific">Actinocatenispora sera</name>
    <dbReference type="NCBI Taxonomy" id="390989"/>
    <lineage>
        <taxon>Bacteria</taxon>
        <taxon>Bacillati</taxon>
        <taxon>Actinomycetota</taxon>
        <taxon>Actinomycetes</taxon>
        <taxon>Micromonosporales</taxon>
        <taxon>Micromonosporaceae</taxon>
        <taxon>Actinocatenispora</taxon>
    </lineage>
</organism>
<dbReference type="Proteomes" id="UP000680750">
    <property type="component" value="Chromosome"/>
</dbReference>
<accession>A0A810LB70</accession>
<name>A0A810LB70_9ACTN</name>
<dbReference type="RefSeq" id="WP_030444197.1">
    <property type="nucleotide sequence ID" value="NZ_AP023354.1"/>
</dbReference>
<proteinExistence type="predicted"/>
<dbReference type="AlphaFoldDB" id="A0A810LB70"/>
<sequence length="128" mass="14086">MTLLFLTGDGMRGGRLHDRIAGASLVAITSTAPAYRMYAVDDRFPALERVESGGVAVRGELYDVPLATVGGALLPAEPDELELGVVELADGAWALATVLRREYRGTAPLLDIDRFADWREYRKRNPRR</sequence>
<evidence type="ECO:0000313" key="3">
    <source>
        <dbReference type="Proteomes" id="UP000680750"/>
    </source>
</evidence>
<reference evidence="2" key="1">
    <citation type="submission" date="2020-08" db="EMBL/GenBank/DDBJ databases">
        <title>Whole genome shotgun sequence of Actinocatenispora sera NBRC 101916.</title>
        <authorList>
            <person name="Komaki H."/>
            <person name="Tamura T."/>
        </authorList>
    </citation>
    <scope>NUCLEOTIDE SEQUENCE</scope>
    <source>
        <strain evidence="2">NBRC 101916</strain>
    </source>
</reference>